<dbReference type="Proteomes" id="UP000289718">
    <property type="component" value="Unassembled WGS sequence"/>
</dbReference>
<dbReference type="AlphaFoldDB" id="A0A4Q1AZT4"/>
<accession>A0A4Q1AZT4</accession>
<dbReference type="OrthoDB" id="8907813at2"/>
<proteinExistence type="predicted"/>
<comment type="caution">
    <text evidence="1">The sequence shown here is derived from an EMBL/GenBank/DDBJ whole genome shotgun (WGS) entry which is preliminary data.</text>
</comment>
<name>A0A4Q1AZT4_9BACT</name>
<reference evidence="1 2" key="1">
    <citation type="submission" date="2017-09" db="EMBL/GenBank/DDBJ databases">
        <title>Genomics of the genus Arcobacter.</title>
        <authorList>
            <person name="Perez-Cataluna A."/>
            <person name="Figueras M.J."/>
            <person name="Salas-Masso N."/>
        </authorList>
    </citation>
    <scope>NUCLEOTIDE SEQUENCE [LARGE SCALE GENOMIC DNA]</scope>
    <source>
        <strain evidence="1 2">F156-34</strain>
    </source>
</reference>
<sequence>MSSHFHSKFIEYTRNMQDYLAITASGTNLIYNHKLDQIELYSFIYNTELTSSDVARILNIQVDTSSEFGEEEIVEERDDAESKTDYFFALLKERRDLFEEDYPFIIENDYHSIKLKPSLTNKQKIYIVLLCSSNLKRFKEFQKDLTNDFEKISYYSFQNKFGGIGIVKEFGNNEDYDENKTKDKIISLASELNVKPRTDVIERHISTYSTKDRGLDLAVWSPFKDKIPNMFIMLVQCASGANWKTKLAENRKICTFLDVNKTILNFGFAIPFEFSNFKDEFEFLDDIESSESIIFDRSRILESIKEENVVDSFQIIDKILETNFHYE</sequence>
<organism evidence="1 2">
    <name type="scientific">Halarcobacter mediterraneus</name>
    <dbReference type="NCBI Taxonomy" id="2023153"/>
    <lineage>
        <taxon>Bacteria</taxon>
        <taxon>Pseudomonadati</taxon>
        <taxon>Campylobacterota</taxon>
        <taxon>Epsilonproteobacteria</taxon>
        <taxon>Campylobacterales</taxon>
        <taxon>Arcobacteraceae</taxon>
        <taxon>Halarcobacter</taxon>
    </lineage>
</organism>
<dbReference type="EMBL" id="NXIE01000001">
    <property type="protein sequence ID" value="RXK14232.1"/>
    <property type="molecule type" value="Genomic_DNA"/>
</dbReference>
<dbReference type="RefSeq" id="WP_129060343.1">
    <property type="nucleotide sequence ID" value="NZ_NXIE01000001.1"/>
</dbReference>
<evidence type="ECO:0000313" key="2">
    <source>
        <dbReference type="Proteomes" id="UP000289718"/>
    </source>
</evidence>
<keyword evidence="2" id="KW-1185">Reference proteome</keyword>
<protein>
    <submittedName>
        <fullName evidence="1">Uncharacterized protein</fullName>
    </submittedName>
</protein>
<evidence type="ECO:0000313" key="1">
    <source>
        <dbReference type="EMBL" id="RXK14232.1"/>
    </source>
</evidence>
<gene>
    <name evidence="1" type="ORF">CP965_01940</name>
</gene>